<evidence type="ECO:0000313" key="9">
    <source>
        <dbReference type="Proteomes" id="UP000664835"/>
    </source>
</evidence>
<evidence type="ECO:0000256" key="3">
    <source>
        <dbReference type="ARBA" id="ARBA00023125"/>
    </source>
</evidence>
<dbReference type="Pfam" id="PF22022">
    <property type="entry name" value="Phage_int_M"/>
    <property type="match status" value="1"/>
</dbReference>
<keyword evidence="3 5" id="KW-0238">DNA-binding</keyword>
<dbReference type="Proteomes" id="UP000664835">
    <property type="component" value="Unassembled WGS sequence"/>
</dbReference>
<keyword evidence="9" id="KW-1185">Reference proteome</keyword>
<feature type="domain" description="Core-binding (CB)" evidence="7">
    <location>
        <begin position="106"/>
        <end position="187"/>
    </location>
</feature>
<name>A0ABS3Q5W7_9GAMM</name>
<dbReference type="PANTHER" id="PTHR30629">
    <property type="entry name" value="PROPHAGE INTEGRASE"/>
    <property type="match status" value="1"/>
</dbReference>
<evidence type="ECO:0000256" key="1">
    <source>
        <dbReference type="ARBA" id="ARBA00008857"/>
    </source>
</evidence>
<dbReference type="Pfam" id="PF00589">
    <property type="entry name" value="Phage_integrase"/>
    <property type="match status" value="1"/>
</dbReference>
<dbReference type="Pfam" id="PF13356">
    <property type="entry name" value="Arm-DNA-bind_3"/>
    <property type="match status" value="1"/>
</dbReference>
<dbReference type="InterPro" id="IPR010998">
    <property type="entry name" value="Integrase_recombinase_N"/>
</dbReference>
<accession>A0ABS3Q5W7</accession>
<dbReference type="EMBL" id="JAGETV010000015">
    <property type="protein sequence ID" value="MBO1927676.1"/>
    <property type="molecule type" value="Genomic_DNA"/>
</dbReference>
<keyword evidence="2" id="KW-0229">DNA integration</keyword>
<dbReference type="PROSITE" id="PS51898">
    <property type="entry name" value="TYR_RECOMBINASE"/>
    <property type="match status" value="1"/>
</dbReference>
<evidence type="ECO:0000256" key="2">
    <source>
        <dbReference type="ARBA" id="ARBA00022908"/>
    </source>
</evidence>
<proteinExistence type="inferred from homology"/>
<dbReference type="PANTHER" id="PTHR30629:SF2">
    <property type="entry name" value="PROPHAGE INTEGRASE INTS-RELATED"/>
    <property type="match status" value="1"/>
</dbReference>
<dbReference type="InterPro" id="IPR050808">
    <property type="entry name" value="Phage_Integrase"/>
</dbReference>
<evidence type="ECO:0000256" key="5">
    <source>
        <dbReference type="PROSITE-ProRule" id="PRU01248"/>
    </source>
</evidence>
<dbReference type="InterPro" id="IPR002104">
    <property type="entry name" value="Integrase_catalytic"/>
</dbReference>
<sequence>MPLTDTAIRKFKPEAKRYRKTDSAGLIIEVMPNGNKVWRYRFQFGGKATIYTIGDYPAISLAKARQLRDEAKALVAQGINPKEHKETIQAVKQAELAEQKALAERLTFSDLFELWHEHNTQGWKYDYAKDIRERVENHLLPLIGHMPAEDIKPKDIIHALKQIEAKGIMETMRRSKQYASRIFRYGVGMGHCEVDPVRDLPTDIFLKQEKDNYSHITDRAQLYQLLNALDSYIGDISIATALKLAPHVLLRPNELAGLRWDEIDLDKDQISISAERMKMKRPHIVPLSKQAKALIESMQVFQEQSAFVFPSPRTTARPINGQSLNAGLHRIGFKGKQTAHGFRHTASTLLNELGFNSDHIEKQLAHEQANQIRGVYNKAEYLPARSKMMQAWSNHLDSLKNGSDVIPINRNGVNAGVLH</sequence>
<evidence type="ECO:0000259" key="7">
    <source>
        <dbReference type="PROSITE" id="PS51900"/>
    </source>
</evidence>
<reference evidence="8 9" key="1">
    <citation type="submission" date="2021-03" db="EMBL/GenBank/DDBJ databases">
        <title>Thiomicrorhabdus sp.nov.,novel sulfur-oxidizing bacteria isolated from coastal sediment.</title>
        <authorList>
            <person name="Liu X."/>
        </authorList>
    </citation>
    <scope>NUCLEOTIDE SEQUENCE [LARGE SCALE GENOMIC DNA]</scope>
    <source>
        <strain evidence="8 9">6S2-11</strain>
    </source>
</reference>
<dbReference type="InterPro" id="IPR038488">
    <property type="entry name" value="Integrase_DNA-bd_sf"/>
</dbReference>
<protein>
    <submittedName>
        <fullName evidence="8">Tyrosine-type recombinase/integrase</fullName>
    </submittedName>
</protein>
<feature type="domain" description="Tyr recombinase" evidence="6">
    <location>
        <begin position="211"/>
        <end position="389"/>
    </location>
</feature>
<dbReference type="PROSITE" id="PS51900">
    <property type="entry name" value="CB"/>
    <property type="match status" value="1"/>
</dbReference>
<dbReference type="SUPFAM" id="SSF56349">
    <property type="entry name" value="DNA breaking-rejoining enzymes"/>
    <property type="match status" value="1"/>
</dbReference>
<dbReference type="CDD" id="cd00801">
    <property type="entry name" value="INT_P4_C"/>
    <property type="match status" value="1"/>
</dbReference>
<dbReference type="InterPro" id="IPR011010">
    <property type="entry name" value="DNA_brk_join_enz"/>
</dbReference>
<dbReference type="Gene3D" id="3.30.160.390">
    <property type="entry name" value="Integrase, DNA-binding domain"/>
    <property type="match status" value="1"/>
</dbReference>
<gene>
    <name evidence="8" type="ORF">J3998_08815</name>
</gene>
<comment type="caution">
    <text evidence="8">The sequence shown here is derived from an EMBL/GenBank/DDBJ whole genome shotgun (WGS) entry which is preliminary data.</text>
</comment>
<organism evidence="8 9">
    <name type="scientific">Thiomicrorhabdus marina</name>
    <dbReference type="NCBI Taxonomy" id="2818442"/>
    <lineage>
        <taxon>Bacteria</taxon>
        <taxon>Pseudomonadati</taxon>
        <taxon>Pseudomonadota</taxon>
        <taxon>Gammaproteobacteria</taxon>
        <taxon>Thiotrichales</taxon>
        <taxon>Piscirickettsiaceae</taxon>
        <taxon>Thiomicrorhabdus</taxon>
    </lineage>
</organism>
<dbReference type="InterPro" id="IPR053876">
    <property type="entry name" value="Phage_int_M"/>
</dbReference>
<dbReference type="InterPro" id="IPR013762">
    <property type="entry name" value="Integrase-like_cat_sf"/>
</dbReference>
<evidence type="ECO:0000313" key="8">
    <source>
        <dbReference type="EMBL" id="MBO1927676.1"/>
    </source>
</evidence>
<dbReference type="Gene3D" id="1.10.150.130">
    <property type="match status" value="1"/>
</dbReference>
<dbReference type="InterPro" id="IPR044068">
    <property type="entry name" value="CB"/>
</dbReference>
<comment type="similarity">
    <text evidence="1">Belongs to the 'phage' integrase family.</text>
</comment>
<dbReference type="InterPro" id="IPR025166">
    <property type="entry name" value="Integrase_DNA_bind_dom"/>
</dbReference>
<dbReference type="RefSeq" id="WP_208150257.1">
    <property type="nucleotide sequence ID" value="NZ_JAGETV010000015.1"/>
</dbReference>
<keyword evidence="4" id="KW-0233">DNA recombination</keyword>
<evidence type="ECO:0000256" key="4">
    <source>
        <dbReference type="ARBA" id="ARBA00023172"/>
    </source>
</evidence>
<evidence type="ECO:0000259" key="6">
    <source>
        <dbReference type="PROSITE" id="PS51898"/>
    </source>
</evidence>
<dbReference type="Gene3D" id="1.10.443.10">
    <property type="entry name" value="Intergrase catalytic core"/>
    <property type="match status" value="1"/>
</dbReference>